<proteinExistence type="predicted"/>
<dbReference type="Proteomes" id="UP000054314">
    <property type="component" value="Unassembled WGS sequence"/>
</dbReference>
<evidence type="ECO:0000313" key="1">
    <source>
        <dbReference type="EMBL" id="KGM13800.1"/>
    </source>
</evidence>
<organism evidence="1 2">
    <name type="scientific">Cellulomonas bogoriensis 69B4 = DSM 16987</name>
    <dbReference type="NCBI Taxonomy" id="1386082"/>
    <lineage>
        <taxon>Bacteria</taxon>
        <taxon>Bacillati</taxon>
        <taxon>Actinomycetota</taxon>
        <taxon>Actinomycetes</taxon>
        <taxon>Micrococcales</taxon>
        <taxon>Cellulomonadaceae</taxon>
        <taxon>Cellulomonas</taxon>
    </lineage>
</organism>
<evidence type="ECO:0008006" key="3">
    <source>
        <dbReference type="Google" id="ProtNLM"/>
    </source>
</evidence>
<name>A0A0A0C0V9_9CELL</name>
<protein>
    <recommendedName>
        <fullName evidence="3">Colicin immunity protein</fullName>
    </recommendedName>
</protein>
<comment type="caution">
    <text evidence="1">The sequence shown here is derived from an EMBL/GenBank/DDBJ whole genome shotgun (WGS) entry which is preliminary data.</text>
</comment>
<dbReference type="AlphaFoldDB" id="A0A0A0C0V9"/>
<dbReference type="RefSeq" id="WP_035058278.1">
    <property type="nucleotide sequence ID" value="NZ_AXCZ01000024.1"/>
</dbReference>
<keyword evidence="2" id="KW-1185">Reference proteome</keyword>
<dbReference type="EMBL" id="AXCZ01000024">
    <property type="protein sequence ID" value="KGM13800.1"/>
    <property type="molecule type" value="Genomic_DNA"/>
</dbReference>
<dbReference type="OrthoDB" id="4259610at2"/>
<reference evidence="1 2" key="1">
    <citation type="submission" date="2013-08" db="EMBL/GenBank/DDBJ databases">
        <title>Genome sequencing of Cellulomonas bogoriensis 69B4.</title>
        <authorList>
            <person name="Chen F."/>
            <person name="Li Y."/>
            <person name="Wang G."/>
        </authorList>
    </citation>
    <scope>NUCLEOTIDE SEQUENCE [LARGE SCALE GENOMIC DNA]</scope>
    <source>
        <strain evidence="1 2">69B4</strain>
    </source>
</reference>
<gene>
    <name evidence="1" type="ORF">N869_09560</name>
</gene>
<accession>A0A0A0C0V9</accession>
<sequence length="83" mass="8975">MNASVRFHEAAMRVLQGDESREAAGLLEAVVLDDYPGDERFDELIYVLSLYSPGMGAPYCDAKDLRDVVRRALATLGDPASGG</sequence>
<evidence type="ECO:0000313" key="2">
    <source>
        <dbReference type="Proteomes" id="UP000054314"/>
    </source>
</evidence>